<dbReference type="InterPro" id="IPR008979">
    <property type="entry name" value="Galactose-bd-like_sf"/>
</dbReference>
<keyword evidence="5" id="KW-0326">Glycosidase</keyword>
<dbReference type="Gene3D" id="2.60.120.260">
    <property type="entry name" value="Galactose-binding domain-like"/>
    <property type="match status" value="1"/>
</dbReference>
<dbReference type="SUPFAM" id="SSF49785">
    <property type="entry name" value="Galactose-binding domain-like"/>
    <property type="match status" value="1"/>
</dbReference>
<evidence type="ECO:0000256" key="4">
    <source>
        <dbReference type="ARBA" id="ARBA00022801"/>
    </source>
</evidence>
<dbReference type="AlphaFoldDB" id="A0A1T4KG53"/>
<organism evidence="7 8">
    <name type="scientific">Segatella oulorum</name>
    <dbReference type="NCBI Taxonomy" id="28136"/>
    <lineage>
        <taxon>Bacteria</taxon>
        <taxon>Pseudomonadati</taxon>
        <taxon>Bacteroidota</taxon>
        <taxon>Bacteroidia</taxon>
        <taxon>Bacteroidales</taxon>
        <taxon>Prevotellaceae</taxon>
        <taxon>Segatella</taxon>
    </lineage>
</organism>
<dbReference type="PANTHER" id="PTHR10030:SF37">
    <property type="entry name" value="ALPHA-L-FUCOSIDASE-RELATED"/>
    <property type="match status" value="1"/>
</dbReference>
<dbReference type="InterPro" id="IPR000933">
    <property type="entry name" value="Glyco_hydro_29"/>
</dbReference>
<protein>
    <recommendedName>
        <fullName evidence="2">alpha-L-fucosidase</fullName>
        <ecNumber evidence="2">3.2.1.51</ecNumber>
    </recommendedName>
</protein>
<dbReference type="STRING" id="28136.SAMN02745202_00037"/>
<evidence type="ECO:0000256" key="1">
    <source>
        <dbReference type="ARBA" id="ARBA00007951"/>
    </source>
</evidence>
<accession>A0A1T4KG53</accession>
<keyword evidence="4" id="KW-0378">Hydrolase</keyword>
<evidence type="ECO:0000256" key="5">
    <source>
        <dbReference type="ARBA" id="ARBA00023295"/>
    </source>
</evidence>
<evidence type="ECO:0000256" key="3">
    <source>
        <dbReference type="ARBA" id="ARBA00022729"/>
    </source>
</evidence>
<gene>
    <name evidence="7" type="ORF">SAMN02745202_00037</name>
</gene>
<reference evidence="7 8" key="1">
    <citation type="submission" date="2017-02" db="EMBL/GenBank/DDBJ databases">
        <authorList>
            <person name="Peterson S.W."/>
        </authorList>
    </citation>
    <scope>NUCLEOTIDE SEQUENCE [LARGE SCALE GENOMIC DNA]</scope>
    <source>
        <strain evidence="7 8">ATCC 43324</strain>
    </source>
</reference>
<dbReference type="InterPro" id="IPR057739">
    <property type="entry name" value="Glyco_hydro_29_N"/>
</dbReference>
<evidence type="ECO:0000256" key="2">
    <source>
        <dbReference type="ARBA" id="ARBA00012662"/>
    </source>
</evidence>
<dbReference type="FunFam" id="3.20.20.80:FF:000052">
    <property type="entry name" value="Putative alpha-L-fucosidase 1"/>
    <property type="match status" value="1"/>
</dbReference>
<dbReference type="GO" id="GO:0004560">
    <property type="term" value="F:alpha-L-fucosidase activity"/>
    <property type="evidence" value="ECO:0007669"/>
    <property type="project" value="InterPro"/>
</dbReference>
<dbReference type="GO" id="GO:0016139">
    <property type="term" value="P:glycoside catabolic process"/>
    <property type="evidence" value="ECO:0007669"/>
    <property type="project" value="TreeGrafter"/>
</dbReference>
<keyword evidence="3" id="KW-0732">Signal</keyword>
<evidence type="ECO:0000259" key="6">
    <source>
        <dbReference type="Pfam" id="PF01120"/>
    </source>
</evidence>
<evidence type="ECO:0000313" key="7">
    <source>
        <dbReference type="EMBL" id="SJZ41394.1"/>
    </source>
</evidence>
<dbReference type="EMBL" id="FUXK01000001">
    <property type="protein sequence ID" value="SJZ41394.1"/>
    <property type="molecule type" value="Genomic_DNA"/>
</dbReference>
<dbReference type="SUPFAM" id="SSF51445">
    <property type="entry name" value="(Trans)glycosidases"/>
    <property type="match status" value="1"/>
</dbReference>
<proteinExistence type="inferred from homology"/>
<dbReference type="Proteomes" id="UP000190065">
    <property type="component" value="Unassembled WGS sequence"/>
</dbReference>
<dbReference type="EC" id="3.2.1.51" evidence="2"/>
<comment type="similarity">
    <text evidence="1">Belongs to the glycosyl hydrolase 29 family.</text>
</comment>
<name>A0A1T4KG53_9BACT</name>
<dbReference type="InterPro" id="IPR017853">
    <property type="entry name" value="GH"/>
</dbReference>
<dbReference type="PANTHER" id="PTHR10030">
    <property type="entry name" value="ALPHA-L-FUCOSIDASE"/>
    <property type="match status" value="1"/>
</dbReference>
<dbReference type="GO" id="GO:0005764">
    <property type="term" value="C:lysosome"/>
    <property type="evidence" value="ECO:0007669"/>
    <property type="project" value="TreeGrafter"/>
</dbReference>
<dbReference type="SMART" id="SM00812">
    <property type="entry name" value="Alpha_L_fucos"/>
    <property type="match status" value="1"/>
</dbReference>
<dbReference type="eggNOG" id="COG3669">
    <property type="taxonomic scope" value="Bacteria"/>
</dbReference>
<dbReference type="GO" id="GO:0006004">
    <property type="term" value="P:fucose metabolic process"/>
    <property type="evidence" value="ECO:0007669"/>
    <property type="project" value="TreeGrafter"/>
</dbReference>
<dbReference type="Gene3D" id="3.20.20.80">
    <property type="entry name" value="Glycosidases"/>
    <property type="match status" value="1"/>
</dbReference>
<evidence type="ECO:0000313" key="8">
    <source>
        <dbReference type="Proteomes" id="UP000190065"/>
    </source>
</evidence>
<sequence>MEQEQAMHHYTVKRWIGMLCLGSLCTLMSAQVSNSVAILPTDTPEKIVEKAANVRPSDRQFRWQRQELTAFLHFGMNTFTGKEWGDGKTPAATFNPSGLDADQWIKELKAAGFKSAILTCKHHDGFCLWPSAYTDYSVKQSPWENGQGDVVKAVSDACKKYGMGFGVYLSPWDRNSALYGTDAYNDYFVNQLTELLTHYGAVNEVWFDGACGEGPNGKKQTYDFVRWYRLIRKLQPEAVIAVMGPDVRWVGTETGRGRDTEWSVVPMNNLDQTAIMANSQQEQLHQPAGDMRGQDLGSRHVIMDAKALVWYPAETDVSIRPGWFYHPDQDNKVKTPKELMDIYFTSVGKNGVLLLNVPPNKAGRFAEADVKSLRGFAQLQQQIFGHNLLKHAAVTCKTVAGKGAAVVDNNYDTSCEPKAIQGKATFIFTTPQPISFNVLSVQEDIRKGQRVEKFSLSYLDVQGKWQKIATGTTVGHKRLLSFPEVKAKKIKLTIDESRGIPTIAEIGLYRQSP</sequence>
<feature type="domain" description="Glycoside hydrolase family 29 N-terminal" evidence="6">
    <location>
        <begin position="89"/>
        <end position="377"/>
    </location>
</feature>
<dbReference type="Pfam" id="PF01120">
    <property type="entry name" value="Alpha_L_fucos"/>
    <property type="match status" value="1"/>
</dbReference>